<dbReference type="VEuPathDB" id="FungiDB:FUN_010256"/>
<dbReference type="Pfam" id="PF00970">
    <property type="entry name" value="FAD_binding_6"/>
    <property type="match status" value="1"/>
</dbReference>
<reference evidence="8 9" key="2">
    <citation type="submission" date="2017-09" db="EMBL/GenBank/DDBJ databases">
        <title>Extensive intraspecific genome diversity in a model arbuscular mycorrhizal fungus.</title>
        <authorList>
            <person name="Chen E.C."/>
            <person name="Morin E."/>
            <person name="Beaudet D."/>
            <person name="Noel J."/>
            <person name="Ndikumana S."/>
            <person name="Charron P."/>
            <person name="St-Onge C."/>
            <person name="Giorgi J."/>
            <person name="Grigoriev I.V."/>
            <person name="Roux C."/>
            <person name="Martin F.M."/>
            <person name="Corradi N."/>
        </authorList>
    </citation>
    <scope>NUCLEOTIDE SEQUENCE [LARGE SCALE GENOMIC DNA]</scope>
    <source>
        <strain evidence="8 9">A5</strain>
    </source>
</reference>
<dbReference type="EMBL" id="LLXJ01001147">
    <property type="protein sequence ID" value="PKC03662.1"/>
    <property type="molecule type" value="Genomic_DNA"/>
</dbReference>
<dbReference type="AlphaFoldDB" id="A0A2N0PA11"/>
<dbReference type="CDD" id="cd06183">
    <property type="entry name" value="cyt_b5_reduct_like"/>
    <property type="match status" value="1"/>
</dbReference>
<comment type="cofactor">
    <cofactor evidence="1 6">
        <name>FAD</name>
        <dbReference type="ChEBI" id="CHEBI:57692"/>
    </cofactor>
</comment>
<evidence type="ECO:0000256" key="4">
    <source>
        <dbReference type="ARBA" id="ARBA00022827"/>
    </source>
</evidence>
<evidence type="ECO:0000256" key="2">
    <source>
        <dbReference type="ARBA" id="ARBA00006105"/>
    </source>
</evidence>
<dbReference type="InterPro" id="IPR008333">
    <property type="entry name" value="Cbr1-like_FAD-bd_dom"/>
</dbReference>
<dbReference type="SUPFAM" id="SSF52343">
    <property type="entry name" value="Ferredoxin reductase-like, C-terminal NADP-linked domain"/>
    <property type="match status" value="1"/>
</dbReference>
<reference evidence="8 9" key="1">
    <citation type="submission" date="2016-04" db="EMBL/GenBank/DDBJ databases">
        <title>Genome analyses suggest a sexual origin of heterokaryosis in a supposedly ancient asexual fungus.</title>
        <authorList>
            <person name="Ropars J."/>
            <person name="Sedzielewska K."/>
            <person name="Noel J."/>
            <person name="Charron P."/>
            <person name="Farinelli L."/>
            <person name="Marton T."/>
            <person name="Kruger M."/>
            <person name="Pelin A."/>
            <person name="Brachmann A."/>
            <person name="Corradi N."/>
        </authorList>
    </citation>
    <scope>NUCLEOTIDE SEQUENCE [LARGE SCALE GENOMIC DNA]</scope>
    <source>
        <strain evidence="8 9">A5</strain>
    </source>
</reference>
<dbReference type="InterPro" id="IPR001433">
    <property type="entry name" value="OxRdtase_FAD/NAD-bd"/>
</dbReference>
<feature type="binding site" evidence="6">
    <location>
        <position position="83"/>
    </location>
    <ligand>
        <name>FAD</name>
        <dbReference type="ChEBI" id="CHEBI:57692"/>
    </ligand>
</feature>
<dbReference type="InterPro" id="IPR017927">
    <property type="entry name" value="FAD-bd_FR_type"/>
</dbReference>
<evidence type="ECO:0000313" key="9">
    <source>
        <dbReference type="Proteomes" id="UP000232722"/>
    </source>
</evidence>
<dbReference type="VEuPathDB" id="FungiDB:RhiirFUN_015588"/>
<gene>
    <name evidence="8" type="ORF">RhiirA5_450787</name>
</gene>
<comment type="caution">
    <text evidence="8">The sequence shown here is derived from an EMBL/GenBank/DDBJ whole genome shotgun (WGS) entry which is preliminary data.</text>
</comment>
<evidence type="ECO:0000256" key="6">
    <source>
        <dbReference type="PIRSR" id="PIRSR601834-1"/>
    </source>
</evidence>
<feature type="binding site" evidence="6">
    <location>
        <position position="109"/>
    </location>
    <ligand>
        <name>FAD</name>
        <dbReference type="ChEBI" id="CHEBI:57692"/>
    </ligand>
</feature>
<feature type="binding site" evidence="6">
    <location>
        <position position="85"/>
    </location>
    <ligand>
        <name>FAD</name>
        <dbReference type="ChEBI" id="CHEBI:57692"/>
    </ligand>
</feature>
<feature type="domain" description="FAD-binding FR-type" evidence="7">
    <location>
        <begin position="26"/>
        <end position="143"/>
    </location>
</feature>
<organism evidence="8 9">
    <name type="scientific">Rhizophagus irregularis</name>
    <dbReference type="NCBI Taxonomy" id="588596"/>
    <lineage>
        <taxon>Eukaryota</taxon>
        <taxon>Fungi</taxon>
        <taxon>Fungi incertae sedis</taxon>
        <taxon>Mucoromycota</taxon>
        <taxon>Glomeromycotina</taxon>
        <taxon>Glomeromycetes</taxon>
        <taxon>Glomerales</taxon>
        <taxon>Glomeraceae</taxon>
        <taxon>Rhizophagus</taxon>
    </lineage>
</organism>
<comment type="similarity">
    <text evidence="2">Belongs to the flavoprotein pyridine nucleotide cytochrome reductase family.</text>
</comment>
<evidence type="ECO:0000256" key="3">
    <source>
        <dbReference type="ARBA" id="ARBA00022630"/>
    </source>
</evidence>
<dbReference type="Proteomes" id="UP000232722">
    <property type="component" value="Unassembled WGS sequence"/>
</dbReference>
<dbReference type="PROSITE" id="PS51384">
    <property type="entry name" value="FAD_FR"/>
    <property type="match status" value="1"/>
</dbReference>
<dbReference type="SUPFAM" id="SSF63380">
    <property type="entry name" value="Riboflavin synthase domain-like"/>
    <property type="match status" value="1"/>
</dbReference>
<evidence type="ECO:0000313" key="8">
    <source>
        <dbReference type="EMBL" id="PKC03662.1"/>
    </source>
</evidence>
<dbReference type="Gene3D" id="2.40.30.10">
    <property type="entry name" value="Translation factors"/>
    <property type="match status" value="1"/>
</dbReference>
<dbReference type="PANTHER" id="PTHR19370">
    <property type="entry name" value="NADH-CYTOCHROME B5 REDUCTASE"/>
    <property type="match status" value="1"/>
</dbReference>
<accession>A0A2N0PA11</accession>
<dbReference type="Gene3D" id="3.40.50.80">
    <property type="entry name" value="Nucleotide-binding domain of ferredoxin-NADP reductase (FNR) module"/>
    <property type="match status" value="1"/>
</dbReference>
<name>A0A2N0PA11_9GLOM</name>
<protein>
    <submittedName>
        <fullName evidence="8">Ferredoxin reductase-like protein</fullName>
    </submittedName>
</protein>
<feature type="binding site" evidence="6">
    <location>
        <position position="99"/>
    </location>
    <ligand>
        <name>FAD</name>
        <dbReference type="ChEBI" id="CHEBI:57692"/>
    </ligand>
</feature>
<dbReference type="InterPro" id="IPR001834">
    <property type="entry name" value="CBR-like"/>
</dbReference>
<dbReference type="InterPro" id="IPR039261">
    <property type="entry name" value="FNR_nucleotide-bd"/>
</dbReference>
<proteinExistence type="inferred from homology"/>
<sequence>MVIAKVNEYSDDLHKIQQVESEHNPHVFKRYILVNKEIVSRSDARRPVIKLTFQVINYEQLPEFLPGDYIEILCHIKGQVLLRSYTPLQSDKEKCFSIIIRVYEEGLMSRHLPSPRHILLNSLSNDKCWDVLFMIAGGTGITPMLQLIKYHLNYLNQSPNRNFKLFLLFANETISDIFYFKYLEHLIAASNGKLKITYILTRPPSNWEELSGHINEDILCKWLSNNYIPDGLDQVTENENSTYYMKRYMQALIQDSKHTIKLITCGPPLMIDSIEESLNNIGFPINDKAIFIR</sequence>
<dbReference type="GO" id="GO:0016491">
    <property type="term" value="F:oxidoreductase activity"/>
    <property type="evidence" value="ECO:0007669"/>
    <property type="project" value="UniProtKB-KW"/>
</dbReference>
<keyword evidence="3 6" id="KW-0285">Flavoprotein</keyword>
<feature type="binding site" evidence="6">
    <location>
        <position position="108"/>
    </location>
    <ligand>
        <name>FAD</name>
        <dbReference type="ChEBI" id="CHEBI:57692"/>
    </ligand>
</feature>
<dbReference type="InterPro" id="IPR017938">
    <property type="entry name" value="Riboflavin_synthase-like_b-brl"/>
</dbReference>
<evidence type="ECO:0000256" key="5">
    <source>
        <dbReference type="ARBA" id="ARBA00023002"/>
    </source>
</evidence>
<dbReference type="VEuPathDB" id="FungiDB:RhiirA1_506785"/>
<keyword evidence="4 6" id="KW-0274">FAD</keyword>
<dbReference type="Pfam" id="PF00175">
    <property type="entry name" value="NAD_binding_1"/>
    <property type="match status" value="1"/>
</dbReference>
<evidence type="ECO:0000259" key="7">
    <source>
        <dbReference type="PROSITE" id="PS51384"/>
    </source>
</evidence>
<evidence type="ECO:0000256" key="1">
    <source>
        <dbReference type="ARBA" id="ARBA00001974"/>
    </source>
</evidence>
<keyword evidence="5" id="KW-0560">Oxidoreductase</keyword>
<feature type="binding site" evidence="6">
    <location>
        <position position="142"/>
    </location>
    <ligand>
        <name>FAD</name>
        <dbReference type="ChEBI" id="CHEBI:57692"/>
    </ligand>
</feature>